<sequence>MAGEKKDLMIQALSLPYLISPQISTRGWPSDFRPHFKKWFDILEVYKHKRKA</sequence>
<evidence type="ECO:0000313" key="1">
    <source>
        <dbReference type="EMBL" id="SVA89324.1"/>
    </source>
</evidence>
<proteinExistence type="predicted"/>
<organism evidence="1">
    <name type="scientific">marine metagenome</name>
    <dbReference type="NCBI Taxonomy" id="408172"/>
    <lineage>
        <taxon>unclassified sequences</taxon>
        <taxon>metagenomes</taxon>
        <taxon>ecological metagenomes</taxon>
    </lineage>
</organism>
<gene>
    <name evidence="1" type="ORF">METZ01_LOCUS142178</name>
</gene>
<reference evidence="1" key="1">
    <citation type="submission" date="2018-05" db="EMBL/GenBank/DDBJ databases">
        <authorList>
            <person name="Lanie J.A."/>
            <person name="Ng W.-L."/>
            <person name="Kazmierczak K.M."/>
            <person name="Andrzejewski T.M."/>
            <person name="Davidsen T.M."/>
            <person name="Wayne K.J."/>
            <person name="Tettelin H."/>
            <person name="Glass J.I."/>
            <person name="Rusch D."/>
            <person name="Podicherti R."/>
            <person name="Tsui H.-C.T."/>
            <person name="Winkler M.E."/>
        </authorList>
    </citation>
    <scope>NUCLEOTIDE SEQUENCE</scope>
</reference>
<dbReference type="AlphaFoldDB" id="A0A381ZJK8"/>
<accession>A0A381ZJK8</accession>
<name>A0A381ZJK8_9ZZZZ</name>
<protein>
    <submittedName>
        <fullName evidence="1">Uncharacterized protein</fullName>
    </submittedName>
</protein>
<dbReference type="EMBL" id="UINC01021546">
    <property type="protein sequence ID" value="SVA89324.1"/>
    <property type="molecule type" value="Genomic_DNA"/>
</dbReference>